<reference evidence="1 2" key="1">
    <citation type="journal article" date="2013" name="Curr. Biol.">
        <title>The Genome of the Foraminiferan Reticulomyxa filosa.</title>
        <authorList>
            <person name="Glockner G."/>
            <person name="Hulsmann N."/>
            <person name="Schleicher M."/>
            <person name="Noegel A.A."/>
            <person name="Eichinger L."/>
            <person name="Gallinger C."/>
            <person name="Pawlowski J."/>
            <person name="Sierra R."/>
            <person name="Euteneuer U."/>
            <person name="Pillet L."/>
            <person name="Moustafa A."/>
            <person name="Platzer M."/>
            <person name="Groth M."/>
            <person name="Szafranski K."/>
            <person name="Schliwa M."/>
        </authorList>
    </citation>
    <scope>NUCLEOTIDE SEQUENCE [LARGE SCALE GENOMIC DNA]</scope>
</reference>
<dbReference type="Proteomes" id="UP000023152">
    <property type="component" value="Unassembled WGS sequence"/>
</dbReference>
<gene>
    <name evidence="1" type="ORF">RFI_40374</name>
</gene>
<sequence length="267" mass="31591">FASIENDIYHTFVHGRGLLALDIPLFQYRNELDIRHCIATIETQFQEIRTSQIKSLWEHTHLSTISSMQKQKALEALNNAIVFLFNDLDQLHLDTPLTDLFQQLQFEKKDQSLFFIRSHAKSDCTTLCIKHIGALWRVLNNLVRSERLHDDFITPFVLEMYRHSLPNELQKQIKGFVKKTSLAIMKEVLDAWREIAYKQGQIERKQSNAQEFQLVFSLQQHLSENDLSCFPCLTWRFCAAAYRCAYQESKKKDQRLLSFFQKFRSRR</sequence>
<comment type="caution">
    <text evidence="1">The sequence shown here is derived from an EMBL/GenBank/DDBJ whole genome shotgun (WGS) entry which is preliminary data.</text>
</comment>
<accession>X6L7A8</accession>
<dbReference type="AlphaFoldDB" id="X6L7A8"/>
<evidence type="ECO:0000313" key="1">
    <source>
        <dbReference type="EMBL" id="ETN97158.1"/>
    </source>
</evidence>
<protein>
    <submittedName>
        <fullName evidence="1">Uncharacterized protein</fullName>
    </submittedName>
</protein>
<dbReference type="EMBL" id="ASPP01050620">
    <property type="protein sequence ID" value="ETN97158.1"/>
    <property type="molecule type" value="Genomic_DNA"/>
</dbReference>
<organism evidence="1 2">
    <name type="scientific">Reticulomyxa filosa</name>
    <dbReference type="NCBI Taxonomy" id="46433"/>
    <lineage>
        <taxon>Eukaryota</taxon>
        <taxon>Sar</taxon>
        <taxon>Rhizaria</taxon>
        <taxon>Retaria</taxon>
        <taxon>Foraminifera</taxon>
        <taxon>Monothalamids</taxon>
        <taxon>Reticulomyxidae</taxon>
        <taxon>Reticulomyxa</taxon>
    </lineage>
</organism>
<feature type="non-terminal residue" evidence="1">
    <location>
        <position position="1"/>
    </location>
</feature>
<evidence type="ECO:0000313" key="2">
    <source>
        <dbReference type="Proteomes" id="UP000023152"/>
    </source>
</evidence>
<name>X6L7A8_RETFI</name>
<keyword evidence="2" id="KW-1185">Reference proteome</keyword>
<proteinExistence type="predicted"/>